<accession>A0A4C1VHJ0</accession>
<evidence type="ECO:0000313" key="2">
    <source>
        <dbReference type="EMBL" id="GBP37215.1"/>
    </source>
</evidence>
<comment type="caution">
    <text evidence="2">The sequence shown here is derived from an EMBL/GenBank/DDBJ whole genome shotgun (WGS) entry which is preliminary data.</text>
</comment>
<gene>
    <name evidence="2" type="ORF">EVAR_31146_1</name>
</gene>
<dbReference type="AlphaFoldDB" id="A0A4C1VHJ0"/>
<keyword evidence="3" id="KW-1185">Reference proteome</keyword>
<name>A0A4C1VHJ0_EUMVA</name>
<keyword evidence="1" id="KW-0812">Transmembrane</keyword>
<sequence>MKEKEGGSRSAEPARDIIRRQFRAAVFQEELSILARVGFPKDASTCTRYLADGGDDEPRADWQHSTCTYNSRNSATVKLVTKASQWYEMGTRGRRKRRKALSLGIASIQSGRVSCVVPFWSLHHYYPCDVTGHFA</sequence>
<reference evidence="2 3" key="1">
    <citation type="journal article" date="2019" name="Commun. Biol.">
        <title>The bagworm genome reveals a unique fibroin gene that provides high tensile strength.</title>
        <authorList>
            <person name="Kono N."/>
            <person name="Nakamura H."/>
            <person name="Ohtoshi R."/>
            <person name="Tomita M."/>
            <person name="Numata K."/>
            <person name="Arakawa K."/>
        </authorList>
    </citation>
    <scope>NUCLEOTIDE SEQUENCE [LARGE SCALE GENOMIC DNA]</scope>
</reference>
<organism evidence="2 3">
    <name type="scientific">Eumeta variegata</name>
    <name type="common">Bagworm moth</name>
    <name type="synonym">Eumeta japonica</name>
    <dbReference type="NCBI Taxonomy" id="151549"/>
    <lineage>
        <taxon>Eukaryota</taxon>
        <taxon>Metazoa</taxon>
        <taxon>Ecdysozoa</taxon>
        <taxon>Arthropoda</taxon>
        <taxon>Hexapoda</taxon>
        <taxon>Insecta</taxon>
        <taxon>Pterygota</taxon>
        <taxon>Neoptera</taxon>
        <taxon>Endopterygota</taxon>
        <taxon>Lepidoptera</taxon>
        <taxon>Glossata</taxon>
        <taxon>Ditrysia</taxon>
        <taxon>Tineoidea</taxon>
        <taxon>Psychidae</taxon>
        <taxon>Oiketicinae</taxon>
        <taxon>Eumeta</taxon>
    </lineage>
</organism>
<keyword evidence="1" id="KW-1133">Transmembrane helix</keyword>
<protein>
    <submittedName>
        <fullName evidence="2">Uncharacterized protein</fullName>
    </submittedName>
</protein>
<keyword evidence="1" id="KW-0472">Membrane</keyword>
<dbReference type="OrthoDB" id="6419888at2759"/>
<proteinExistence type="predicted"/>
<evidence type="ECO:0000256" key="1">
    <source>
        <dbReference type="SAM" id="Phobius"/>
    </source>
</evidence>
<evidence type="ECO:0000313" key="3">
    <source>
        <dbReference type="Proteomes" id="UP000299102"/>
    </source>
</evidence>
<dbReference type="EMBL" id="BGZK01000330">
    <property type="protein sequence ID" value="GBP37215.1"/>
    <property type="molecule type" value="Genomic_DNA"/>
</dbReference>
<dbReference type="Proteomes" id="UP000299102">
    <property type="component" value="Unassembled WGS sequence"/>
</dbReference>
<feature type="transmembrane region" description="Helical" evidence="1">
    <location>
        <begin position="100"/>
        <end position="120"/>
    </location>
</feature>